<evidence type="ECO:0000313" key="2">
    <source>
        <dbReference type="Proteomes" id="UP000299102"/>
    </source>
</evidence>
<gene>
    <name evidence="1" type="ORF">EVAR_68951_1</name>
</gene>
<organism evidence="1 2">
    <name type="scientific">Eumeta variegata</name>
    <name type="common">Bagworm moth</name>
    <name type="synonym">Eumeta japonica</name>
    <dbReference type="NCBI Taxonomy" id="151549"/>
    <lineage>
        <taxon>Eukaryota</taxon>
        <taxon>Metazoa</taxon>
        <taxon>Ecdysozoa</taxon>
        <taxon>Arthropoda</taxon>
        <taxon>Hexapoda</taxon>
        <taxon>Insecta</taxon>
        <taxon>Pterygota</taxon>
        <taxon>Neoptera</taxon>
        <taxon>Endopterygota</taxon>
        <taxon>Lepidoptera</taxon>
        <taxon>Glossata</taxon>
        <taxon>Ditrysia</taxon>
        <taxon>Tineoidea</taxon>
        <taxon>Psychidae</taxon>
        <taxon>Oiketicinae</taxon>
        <taxon>Eumeta</taxon>
    </lineage>
</organism>
<keyword evidence="2" id="KW-1185">Reference proteome</keyword>
<comment type="caution">
    <text evidence="1">The sequence shown here is derived from an EMBL/GenBank/DDBJ whole genome shotgun (WGS) entry which is preliminary data.</text>
</comment>
<evidence type="ECO:0000313" key="1">
    <source>
        <dbReference type="EMBL" id="GBP95303.1"/>
    </source>
</evidence>
<proteinExistence type="predicted"/>
<sequence length="124" mass="14377">MVKRAFEPIEPMDTQHQRSHKYVAVLLDRNRISRGRRVDMMEDDRGRRMGERGDGVGVATGTLNRCSKCNSEWMLFHTDAKRHRRLSLGGHGRPRAARPTRGVLCRRRTRPDFGADFDEFPMLV</sequence>
<dbReference type="Proteomes" id="UP000299102">
    <property type="component" value="Unassembled WGS sequence"/>
</dbReference>
<reference evidence="1 2" key="1">
    <citation type="journal article" date="2019" name="Commun. Biol.">
        <title>The bagworm genome reveals a unique fibroin gene that provides high tensile strength.</title>
        <authorList>
            <person name="Kono N."/>
            <person name="Nakamura H."/>
            <person name="Ohtoshi R."/>
            <person name="Tomita M."/>
            <person name="Numata K."/>
            <person name="Arakawa K."/>
        </authorList>
    </citation>
    <scope>NUCLEOTIDE SEQUENCE [LARGE SCALE GENOMIC DNA]</scope>
</reference>
<name>A0A4C2A7J7_EUMVA</name>
<dbReference type="AlphaFoldDB" id="A0A4C2A7J7"/>
<dbReference type="EMBL" id="BGZK01002611">
    <property type="protein sequence ID" value="GBP95303.1"/>
    <property type="molecule type" value="Genomic_DNA"/>
</dbReference>
<protein>
    <submittedName>
        <fullName evidence="1">Uncharacterized protein</fullName>
    </submittedName>
</protein>
<accession>A0A4C2A7J7</accession>